<keyword evidence="8" id="KW-0326">Glycosidase</keyword>
<evidence type="ECO:0000256" key="3">
    <source>
        <dbReference type="ARBA" id="ARBA00022801"/>
    </source>
</evidence>
<dbReference type="InterPro" id="IPR013737">
    <property type="entry name" value="Bac_rhamnosid_N"/>
</dbReference>
<dbReference type="SUPFAM" id="SSF48208">
    <property type="entry name" value="Six-hairpin glycosidases"/>
    <property type="match status" value="1"/>
</dbReference>
<organism evidence="8 9">
    <name type="scientific">Leifsonia naganoensis</name>
    <dbReference type="NCBI Taxonomy" id="150025"/>
    <lineage>
        <taxon>Bacteria</taxon>
        <taxon>Bacillati</taxon>
        <taxon>Actinomycetota</taxon>
        <taxon>Actinomycetes</taxon>
        <taxon>Micrococcales</taxon>
        <taxon>Microbacteriaceae</taxon>
        <taxon>Leifsonia</taxon>
    </lineage>
</organism>
<dbReference type="GO" id="GO:0005975">
    <property type="term" value="P:carbohydrate metabolic process"/>
    <property type="evidence" value="ECO:0007669"/>
    <property type="project" value="InterPro"/>
</dbReference>
<dbReference type="Pfam" id="PF05592">
    <property type="entry name" value="Bac_rhamnosid"/>
    <property type="match status" value="1"/>
</dbReference>
<feature type="domain" description="Alpha-L-rhamnosidase concanavalin-like" evidence="4">
    <location>
        <begin position="317"/>
        <end position="413"/>
    </location>
</feature>
<dbReference type="PANTHER" id="PTHR33307">
    <property type="entry name" value="ALPHA-RHAMNOSIDASE (EUROFUNG)"/>
    <property type="match status" value="1"/>
</dbReference>
<reference evidence="8 9" key="1">
    <citation type="submission" date="2020-07" db="EMBL/GenBank/DDBJ databases">
        <title>Sequencing the genomes of 1000 actinobacteria strains.</title>
        <authorList>
            <person name="Klenk H.-P."/>
        </authorList>
    </citation>
    <scope>NUCLEOTIDE SEQUENCE [LARGE SCALE GENOMIC DNA]</scope>
    <source>
        <strain evidence="8 9">DSM 15166</strain>
    </source>
</reference>
<dbReference type="InterPro" id="IPR035398">
    <property type="entry name" value="Bac_rhamnosid_C"/>
</dbReference>
<dbReference type="Gene3D" id="2.60.120.260">
    <property type="entry name" value="Galactose-binding domain-like"/>
    <property type="match status" value="2"/>
</dbReference>
<evidence type="ECO:0000313" key="8">
    <source>
        <dbReference type="EMBL" id="NYK09291.1"/>
    </source>
</evidence>
<dbReference type="InterPro" id="IPR016007">
    <property type="entry name" value="Alpha_rhamnosid"/>
</dbReference>
<dbReference type="Pfam" id="PF08531">
    <property type="entry name" value="Bac_rhamnosid_N"/>
    <property type="match status" value="1"/>
</dbReference>
<comment type="caution">
    <text evidence="8">The sequence shown here is derived from an EMBL/GenBank/DDBJ whole genome shotgun (WGS) entry which is preliminary data.</text>
</comment>
<accession>A0A853DSD5</accession>
<feature type="domain" description="Alpha-L-rhamnosidase C-terminal" evidence="7">
    <location>
        <begin position="771"/>
        <end position="845"/>
    </location>
</feature>
<proteinExistence type="predicted"/>
<dbReference type="InterPro" id="IPR008902">
    <property type="entry name" value="Rhamnosid_concanavalin"/>
</dbReference>
<dbReference type="Gene3D" id="2.60.40.10">
    <property type="entry name" value="Immunoglobulins"/>
    <property type="match status" value="1"/>
</dbReference>
<feature type="domain" description="Alpha-L-rhamnosidase six-hairpin glycosidase" evidence="6">
    <location>
        <begin position="419"/>
        <end position="768"/>
    </location>
</feature>
<evidence type="ECO:0000259" key="5">
    <source>
        <dbReference type="Pfam" id="PF08531"/>
    </source>
</evidence>
<dbReference type="InterPro" id="IPR012341">
    <property type="entry name" value="6hp_glycosidase-like_sf"/>
</dbReference>
<evidence type="ECO:0000259" key="4">
    <source>
        <dbReference type="Pfam" id="PF05592"/>
    </source>
</evidence>
<dbReference type="InterPro" id="IPR008928">
    <property type="entry name" value="6-hairpin_glycosidase_sf"/>
</dbReference>
<dbReference type="Gene3D" id="1.50.10.10">
    <property type="match status" value="1"/>
</dbReference>
<name>A0A853DSD5_9MICO</name>
<dbReference type="InterPro" id="IPR013783">
    <property type="entry name" value="Ig-like_fold"/>
</dbReference>
<comment type="catalytic activity">
    <reaction evidence="1">
        <text>Hydrolysis of terminal non-reducing alpha-L-rhamnose residues in alpha-L-rhamnosides.</text>
        <dbReference type="EC" id="3.2.1.40"/>
    </reaction>
</comment>
<dbReference type="Proteomes" id="UP000521075">
    <property type="component" value="Unassembled WGS sequence"/>
</dbReference>
<dbReference type="EMBL" id="JACCHJ010000001">
    <property type="protein sequence ID" value="NYK09291.1"/>
    <property type="molecule type" value="Genomic_DNA"/>
</dbReference>
<dbReference type="PIRSF" id="PIRSF010631">
    <property type="entry name" value="A-rhamnsds"/>
    <property type="match status" value="1"/>
</dbReference>
<dbReference type="GO" id="GO:0030596">
    <property type="term" value="F:alpha-L-rhamnosidase activity"/>
    <property type="evidence" value="ECO:0007669"/>
    <property type="project" value="UniProtKB-EC"/>
</dbReference>
<evidence type="ECO:0000259" key="7">
    <source>
        <dbReference type="Pfam" id="PF17390"/>
    </source>
</evidence>
<evidence type="ECO:0000259" key="6">
    <source>
        <dbReference type="Pfam" id="PF17389"/>
    </source>
</evidence>
<keyword evidence="9" id="KW-1185">Reference proteome</keyword>
<dbReference type="PANTHER" id="PTHR33307:SF6">
    <property type="entry name" value="ALPHA-RHAMNOSIDASE (EUROFUNG)-RELATED"/>
    <property type="match status" value="1"/>
</dbReference>
<protein>
    <recommendedName>
        <fullName evidence="2">alpha-L-rhamnosidase</fullName>
        <ecNumber evidence="2">3.2.1.40</ecNumber>
    </recommendedName>
</protein>
<dbReference type="Pfam" id="PF17389">
    <property type="entry name" value="Bac_rhamnosid6H"/>
    <property type="match status" value="1"/>
</dbReference>
<dbReference type="InterPro" id="IPR035396">
    <property type="entry name" value="Bac_rhamnosid6H"/>
</dbReference>
<sequence>MSASHPVRIAEVRVDRRRDAALASVPDPQLGWLVESDLPDWWQRSVELRFGDRTATVETAESSFVDWPFAPLAPHETGELSVRVTGVDGSTSEWSAPLAVRAVFLAEGEWTAPTIALADPAAPAQPVSLRHEFSLDRPVSRALLYASAEGVYQVSLNGRDVDDAVLKPGWTVYQERRIHDSTDVTGLLSPGRNAIGVRLAGGWWTEEFGFAGQGKRFYGDQPAVTLFVRVEYADGTVETIETGEHWRASGDGPLVSSSLYQGESVDTRRAAPGWDAPGFDDTGWAPVRTSPTTVIPEAERAEPVRRTQLLPVVEVLTTPSGATVLDFGQNLVGRLRLRVSGRAGQTITLRHAEVLEHGELALRPLRFAAATDTFVLSGAGEQTLEPEFTFHGFRYAQVEGWADLDPAAVSAVVLGSDMRRTGWLETSDPLIDRLHENAVWGMRGNFLSLPTDCPQRDERLGWTGDAQVFAPSASFLYDSDAFLASWLRDVAVEQRGNGGVCPYMVPNVLGEWGAAAAAGWGDAATVVPATLFERFGDRRALADQFSQMTAWCDAILSRTDDDGLWRAPFQFGDWLDPAAPPDRPMDARTDPDLVANAYLVHSLDLTASAARTLGDEEAASRYAAYAADTRIAFDREYLRDDDRLASDAPAAYALALAFGLDGGRPERRAAFGDRLAELVAEGGHRVPTGFLGSPVLLDALTATGHVDDALRLLFQTENPSWLYQVLLGATTVWERWDSLLPDGTVNPGEMTSYNHYALGSIVDWMHRSLGGLAPASPGYRTIRIDPAGYAGFDRVRCAHETPYGFAEVEWNRDGDRVELTATVPANSRAEVHLPGTPSPVTVGSGTHSWTFPVPAPAAAAPAASAASAASAEG</sequence>
<evidence type="ECO:0000256" key="1">
    <source>
        <dbReference type="ARBA" id="ARBA00001445"/>
    </source>
</evidence>
<dbReference type="Gene3D" id="2.60.420.10">
    <property type="entry name" value="Maltose phosphorylase, domain 3"/>
    <property type="match status" value="1"/>
</dbReference>
<dbReference type="Pfam" id="PF17390">
    <property type="entry name" value="Bac_rhamnosid_C"/>
    <property type="match status" value="1"/>
</dbReference>
<evidence type="ECO:0000256" key="2">
    <source>
        <dbReference type="ARBA" id="ARBA00012652"/>
    </source>
</evidence>
<dbReference type="EC" id="3.2.1.40" evidence="2"/>
<dbReference type="AlphaFoldDB" id="A0A853DSD5"/>
<feature type="domain" description="Bacterial alpha-L-rhamnosidase N-terminal" evidence="5">
    <location>
        <begin position="139"/>
        <end position="308"/>
    </location>
</feature>
<keyword evidence="3 8" id="KW-0378">Hydrolase</keyword>
<dbReference type="RefSeq" id="WP_179700284.1">
    <property type="nucleotide sequence ID" value="NZ_BAAAHA010000004.1"/>
</dbReference>
<gene>
    <name evidence="8" type="ORF">HNR14_001172</name>
</gene>
<dbReference type="Pfam" id="PF25788">
    <property type="entry name" value="Ig_Rha78A_N"/>
    <property type="match status" value="1"/>
</dbReference>
<evidence type="ECO:0000313" key="9">
    <source>
        <dbReference type="Proteomes" id="UP000521075"/>
    </source>
</evidence>